<dbReference type="EMBL" id="BRXZ01001009">
    <property type="protein sequence ID" value="GMH59905.1"/>
    <property type="molecule type" value="Genomic_DNA"/>
</dbReference>
<feature type="coiled-coil region" evidence="1">
    <location>
        <begin position="167"/>
        <end position="208"/>
    </location>
</feature>
<evidence type="ECO:0000313" key="4">
    <source>
        <dbReference type="Proteomes" id="UP001165082"/>
    </source>
</evidence>
<gene>
    <name evidence="3" type="ORF">TrRE_jg5415</name>
</gene>
<dbReference type="Proteomes" id="UP001165082">
    <property type="component" value="Unassembled WGS sequence"/>
</dbReference>
<evidence type="ECO:0000256" key="2">
    <source>
        <dbReference type="SAM" id="MobiDB-lite"/>
    </source>
</evidence>
<keyword evidence="1" id="KW-0175">Coiled coil</keyword>
<accession>A0A9W7A1Z4</accession>
<comment type="caution">
    <text evidence="3">The sequence shown here is derived from an EMBL/GenBank/DDBJ whole genome shotgun (WGS) entry which is preliminary data.</text>
</comment>
<feature type="region of interest" description="Disordered" evidence="2">
    <location>
        <begin position="61"/>
        <end position="89"/>
    </location>
</feature>
<feature type="region of interest" description="Disordered" evidence="2">
    <location>
        <begin position="1"/>
        <end position="26"/>
    </location>
</feature>
<keyword evidence="4" id="KW-1185">Reference proteome</keyword>
<organism evidence="3 4">
    <name type="scientific">Triparma retinervis</name>
    <dbReference type="NCBI Taxonomy" id="2557542"/>
    <lineage>
        <taxon>Eukaryota</taxon>
        <taxon>Sar</taxon>
        <taxon>Stramenopiles</taxon>
        <taxon>Ochrophyta</taxon>
        <taxon>Bolidophyceae</taxon>
        <taxon>Parmales</taxon>
        <taxon>Triparmaceae</taxon>
        <taxon>Triparma</taxon>
    </lineage>
</organism>
<protein>
    <submittedName>
        <fullName evidence="3">Uncharacterized protein</fullName>
    </submittedName>
</protein>
<name>A0A9W7A1Z4_9STRA</name>
<sequence length="286" mass="32036">MTQHIERSNKAMLQPPPAINPTGAMRSSFTFPSAYEGRPLDTGHLEERLVKEYDAMQNVVDGRAGPIGGRRGDGTGRRGTVKKPTSYWKGRRTDMGSVLGCGFRYKPNPLDSQGYGDFTPKEFTNRVPLSIQKKFGGPIGAEICLRRAQTGGTKPKPQAKNKFLATKDELRGLINELHMEADEVNRKIKSLEGTSGSLKERLDEKAQERLRKRKESMPLAMRQGQGDLSTIKLALKTKLVTSQEVRDIMANVDYIEPLNPNPVRNKNTLRSVEADFDTWMNDLGRY</sequence>
<dbReference type="OrthoDB" id="195582at2759"/>
<evidence type="ECO:0000256" key="1">
    <source>
        <dbReference type="SAM" id="Coils"/>
    </source>
</evidence>
<proteinExistence type="predicted"/>
<evidence type="ECO:0000313" key="3">
    <source>
        <dbReference type="EMBL" id="GMH59905.1"/>
    </source>
</evidence>
<reference evidence="3" key="1">
    <citation type="submission" date="2022-07" db="EMBL/GenBank/DDBJ databases">
        <title>Genome analysis of Parmales, a sister group of diatoms, reveals the evolutionary specialization of diatoms from phago-mixotrophs to photoautotrophs.</title>
        <authorList>
            <person name="Ban H."/>
            <person name="Sato S."/>
            <person name="Yoshikawa S."/>
            <person name="Kazumasa Y."/>
            <person name="Nakamura Y."/>
            <person name="Ichinomiya M."/>
            <person name="Saitoh K."/>
            <person name="Sato N."/>
            <person name="Blanc-Mathieu R."/>
            <person name="Endo H."/>
            <person name="Kuwata A."/>
            <person name="Ogata H."/>
        </authorList>
    </citation>
    <scope>NUCLEOTIDE SEQUENCE</scope>
</reference>
<dbReference type="AlphaFoldDB" id="A0A9W7A1Z4"/>